<evidence type="ECO:0000256" key="4">
    <source>
        <dbReference type="SAM" id="Coils"/>
    </source>
</evidence>
<protein>
    <submittedName>
        <fullName evidence="8">T7SS effector LXG polymorphic toxin</fullName>
    </submittedName>
    <submittedName>
        <fullName evidence="7">Transposase</fullName>
    </submittedName>
</protein>
<reference evidence="7" key="2">
    <citation type="submission" date="2015-10" db="EMBL/GenBank/DDBJ databases">
        <authorList>
            <person name="Gilbert D.G."/>
        </authorList>
    </citation>
    <scope>NUCLEOTIDE SEQUENCE</scope>
    <source>
        <strain evidence="7">GO-13</strain>
    </source>
</reference>
<dbReference type="PANTHER" id="PTHR34976:SF2">
    <property type="entry name" value="TYPE VII SECRETION SYSTEM PROTEIN ESSD"/>
    <property type="match status" value="1"/>
</dbReference>
<evidence type="ECO:0000313" key="8">
    <source>
        <dbReference type="EMBL" id="MEC0483749.1"/>
    </source>
</evidence>
<keyword evidence="10" id="KW-1185">Reference proteome</keyword>
<dbReference type="Proteomes" id="UP001341297">
    <property type="component" value="Unassembled WGS sequence"/>
</dbReference>
<evidence type="ECO:0000313" key="7">
    <source>
        <dbReference type="EMBL" id="KRT90067.1"/>
    </source>
</evidence>
<gene>
    <name evidence="7" type="ORF">AB447_205660</name>
    <name evidence="8" type="ORF">P8828_02645</name>
</gene>
<feature type="coiled-coil region" evidence="4">
    <location>
        <begin position="140"/>
        <end position="167"/>
    </location>
</feature>
<feature type="domain" description="LXG" evidence="6">
    <location>
        <begin position="1"/>
        <end position="235"/>
    </location>
</feature>
<dbReference type="PATRIC" id="fig|1664069.3.peg.2797"/>
<dbReference type="Proteomes" id="UP000036168">
    <property type="component" value="Unassembled WGS sequence"/>
</dbReference>
<dbReference type="RefSeq" id="WP_048354254.1">
    <property type="nucleotide sequence ID" value="NZ_CP023481.1"/>
</dbReference>
<dbReference type="GO" id="GO:0016788">
    <property type="term" value="F:hydrolase activity, acting on ester bonds"/>
    <property type="evidence" value="ECO:0007669"/>
    <property type="project" value="InterPro"/>
</dbReference>
<feature type="compositionally biased region" description="Basic and acidic residues" evidence="5">
    <location>
        <begin position="482"/>
        <end position="494"/>
    </location>
</feature>
<evidence type="ECO:0000256" key="5">
    <source>
        <dbReference type="SAM" id="MobiDB-lite"/>
    </source>
</evidence>
<dbReference type="InterPro" id="IPR027797">
    <property type="entry name" value="PT-TG_dom"/>
</dbReference>
<dbReference type="PANTHER" id="PTHR34976">
    <property type="entry name" value="RIBONUCLEASE YQCG-RELATED"/>
    <property type="match status" value="1"/>
</dbReference>
<dbReference type="PROSITE" id="PS51756">
    <property type="entry name" value="LXG"/>
    <property type="match status" value="1"/>
</dbReference>
<dbReference type="OrthoDB" id="6636741at2"/>
<name>A0A0J6ENF9_9BACI</name>
<evidence type="ECO:0000256" key="2">
    <source>
        <dbReference type="ARBA" id="ARBA00022525"/>
    </source>
</evidence>
<dbReference type="GO" id="GO:0043022">
    <property type="term" value="F:ribosome binding"/>
    <property type="evidence" value="ECO:0007669"/>
    <property type="project" value="InterPro"/>
</dbReference>
<comment type="subcellular location">
    <subcellularLocation>
        <location evidence="1">Secreted</location>
    </subcellularLocation>
</comment>
<dbReference type="EMBL" id="JARRTL010000006">
    <property type="protein sequence ID" value="MEC0483749.1"/>
    <property type="molecule type" value="Genomic_DNA"/>
</dbReference>
<comment type="similarity">
    <text evidence="3">In the N-terminal section; belongs to the LXG family.</text>
</comment>
<dbReference type="InterPro" id="IPR036725">
    <property type="entry name" value="ColE3_ribonuclease_sf"/>
</dbReference>
<dbReference type="InterPro" id="IPR051768">
    <property type="entry name" value="Bact_secretion_toxin"/>
</dbReference>
<evidence type="ECO:0000259" key="6">
    <source>
        <dbReference type="PROSITE" id="PS51756"/>
    </source>
</evidence>
<dbReference type="STRING" id="1664069.BGLY_4542"/>
<dbReference type="GO" id="GO:0005576">
    <property type="term" value="C:extracellular region"/>
    <property type="evidence" value="ECO:0007669"/>
    <property type="project" value="UniProtKB-SubCell"/>
</dbReference>
<comment type="caution">
    <text evidence="7">The sequence shown here is derived from an EMBL/GenBank/DDBJ whole genome shotgun (WGS) entry which is preliminary data.</text>
</comment>
<proteinExistence type="inferred from homology"/>
<organism evidence="7 9">
    <name type="scientific">Bacillus glycinifermentans</name>
    <dbReference type="NCBI Taxonomy" id="1664069"/>
    <lineage>
        <taxon>Bacteria</taxon>
        <taxon>Bacillati</taxon>
        <taxon>Bacillota</taxon>
        <taxon>Bacilli</taxon>
        <taxon>Bacillales</taxon>
        <taxon>Bacillaceae</taxon>
        <taxon>Bacillus</taxon>
    </lineage>
</organism>
<evidence type="ECO:0000256" key="3">
    <source>
        <dbReference type="ARBA" id="ARBA00034117"/>
    </source>
</evidence>
<keyword evidence="4" id="KW-0175">Coiled coil</keyword>
<dbReference type="Gene3D" id="3.10.380.10">
    <property type="entry name" value="Colicin E3-like ribonuclease domain"/>
    <property type="match status" value="1"/>
</dbReference>
<dbReference type="AlphaFoldDB" id="A0A0J6ENF9"/>
<accession>A0A0J6ERV1</accession>
<dbReference type="Pfam" id="PF04740">
    <property type="entry name" value="LXG"/>
    <property type="match status" value="1"/>
</dbReference>
<dbReference type="Pfam" id="PF14449">
    <property type="entry name" value="PT-TG"/>
    <property type="match status" value="1"/>
</dbReference>
<keyword evidence="2" id="KW-0964">Secreted</keyword>
<reference evidence="7 9" key="1">
    <citation type="journal article" date="2015" name="Int. J. Syst. Evol. Microbiol.">
        <title>Bacillus glycinifermentans sp. nov., isolated from fermented soybean paste.</title>
        <authorList>
            <person name="Kim S.J."/>
            <person name="Dunlap C.A."/>
            <person name="Kwon S.W."/>
            <person name="Rooney A.P."/>
        </authorList>
    </citation>
    <scope>NUCLEOTIDE SEQUENCE [LARGE SCALE GENOMIC DNA]</scope>
    <source>
        <strain evidence="7 9">GO-13</strain>
    </source>
</reference>
<sequence length="618" mass="69063">MKIYEAKTLISAMKERSTQYQDLKEQIADLKKQFHGVVNLGEDFQGEGADAIKDFYQAQIDVADAWIGLIDKQIAFFGGISGASEDLDLAGDTVVNVDFLENDLSNAYTTSKSIVSEQKKELQKIFNEIDDIMSLETFSEDTFEERLDKAKKEREETVKKVNQFDEDLKSEYALSETEESFVTGLYGALFTATQKGKEASPLYFDAKAYHNSDVYKLKDDVEKGTAEYLKIKKEQEEARRIAKEQEKKANRPWYAKTWDTVCTFTGEVTGYYDYKRAKDGIDPVTGEKLSAAERVTAGAMAAAGFIPVVGWAGRAFKGGKAIYKTAKGLNAAEHALDAYKSAKSLDYLKKAEFGIYGLTAANGFGEAITGRDMFGNKLTDEQRKQSLFNAFAITGVGAAARYADKLPVKKIPYNAHSSKWINDKLSRARNAVGKVKNSIGRFEVPVGIRVEQLATHAGPVMSRIGVEKKPLSDLMAFSVKDGGRRSKPHWDPKPDGMSQKDYVAHNGNNYSKEKRRELYEKLNKSNRSYVKEKRVPQDHETFLSGDDFKRTKVRVKGATVYEKDGLYYYRDTLHVGEAAHVEVFDHTGRKHLGEADPISGVLDESKADATKSISKLIK</sequence>
<accession>A0A0J6ENF9</accession>
<dbReference type="EMBL" id="LECW02000045">
    <property type="protein sequence ID" value="KRT90067.1"/>
    <property type="molecule type" value="Genomic_DNA"/>
</dbReference>
<dbReference type="GO" id="GO:0003723">
    <property type="term" value="F:RNA binding"/>
    <property type="evidence" value="ECO:0007669"/>
    <property type="project" value="InterPro"/>
</dbReference>
<reference evidence="8 10" key="3">
    <citation type="submission" date="2023-03" db="EMBL/GenBank/DDBJ databases">
        <title>Agriculturally important microbes genome sequencing.</title>
        <authorList>
            <person name="Dunlap C."/>
        </authorList>
    </citation>
    <scope>NUCLEOTIDE SEQUENCE [LARGE SCALE GENOMIC DNA]</scope>
    <source>
        <strain evidence="8 10">CBP-3203</strain>
    </source>
</reference>
<dbReference type="InterPro" id="IPR006829">
    <property type="entry name" value="LXG_dom"/>
</dbReference>
<evidence type="ECO:0000313" key="10">
    <source>
        <dbReference type="Proteomes" id="UP001341297"/>
    </source>
</evidence>
<evidence type="ECO:0000313" key="9">
    <source>
        <dbReference type="Proteomes" id="UP000036168"/>
    </source>
</evidence>
<feature type="region of interest" description="Disordered" evidence="5">
    <location>
        <begin position="482"/>
        <end position="501"/>
    </location>
</feature>
<evidence type="ECO:0000256" key="1">
    <source>
        <dbReference type="ARBA" id="ARBA00004613"/>
    </source>
</evidence>